<name>A0ABW8TTV3_9CLOT</name>
<keyword evidence="4" id="KW-1185">Reference proteome</keyword>
<comment type="similarity">
    <text evidence="1">Belongs to the UDP-N-acetylglucosamine 2-epimerase family.</text>
</comment>
<dbReference type="EMBL" id="JBJHZY010000002">
    <property type="protein sequence ID" value="MFL0268895.1"/>
    <property type="molecule type" value="Genomic_DNA"/>
</dbReference>
<proteinExistence type="inferred from homology"/>
<dbReference type="InterPro" id="IPR029767">
    <property type="entry name" value="WecB-like"/>
</dbReference>
<dbReference type="GO" id="GO:0008761">
    <property type="term" value="F:UDP-N-acetylglucosamine 2-epimerase activity"/>
    <property type="evidence" value="ECO:0007669"/>
    <property type="project" value="UniProtKB-EC"/>
</dbReference>
<evidence type="ECO:0000259" key="2">
    <source>
        <dbReference type="Pfam" id="PF02350"/>
    </source>
</evidence>
<dbReference type="Pfam" id="PF02350">
    <property type="entry name" value="Epimerase_2"/>
    <property type="match status" value="1"/>
</dbReference>
<accession>A0ABW8TTV3</accession>
<dbReference type="InterPro" id="IPR003331">
    <property type="entry name" value="UDP_GlcNAc_Epimerase_2_dom"/>
</dbReference>
<comment type="caution">
    <text evidence="3">The sequence shown here is derived from an EMBL/GenBank/DDBJ whole genome shotgun (WGS) entry which is preliminary data.</text>
</comment>
<organism evidence="3 4">
    <name type="scientific">Candidatus Clostridium radicumherbarum</name>
    <dbReference type="NCBI Taxonomy" id="3381662"/>
    <lineage>
        <taxon>Bacteria</taxon>
        <taxon>Bacillati</taxon>
        <taxon>Bacillota</taxon>
        <taxon>Clostridia</taxon>
        <taxon>Eubacteriales</taxon>
        <taxon>Clostridiaceae</taxon>
        <taxon>Clostridium</taxon>
    </lineage>
</organism>
<protein>
    <submittedName>
        <fullName evidence="3">Non-hydrolyzing UDP-N-acetylglucosamine 2-epimerase</fullName>
        <ecNumber evidence="3">5.1.3.14</ecNumber>
    </submittedName>
</protein>
<dbReference type="CDD" id="cd03786">
    <property type="entry name" value="GTB_UDP-GlcNAc_2-Epimerase"/>
    <property type="match status" value="1"/>
</dbReference>
<dbReference type="PANTHER" id="PTHR43174">
    <property type="entry name" value="UDP-N-ACETYLGLUCOSAMINE 2-EPIMERASE"/>
    <property type="match status" value="1"/>
</dbReference>
<sequence>MSKLKLMTIVGTRPEIIKLSEIIKKCDKYFEHILVHTGQNYDYTLNGVFFEELGLRAPDYYLGIVGDNLGQTMGNVISKSYELITEVKPDAILVLGDTNSCLSVISAKRLKIPIFHMEAGNRCFDENLPEEINRRIVDHTSDVNLCYTEHARRYLNYEGVSRERTYVVGSPMAEVLTANIEKIKSSKILETLGLEKGKYILLSAHREENIDIEENFLELMNAVNSMAENFNIPVIYSTHPRSKKFIEQRNFKFHPNVRSVKPFGFADYNKLQLNALCVVSDSGTIPEEASYFKFPAVSIRTSTERPEALDKGNFIIGSITKEQVLQAVDLAVGMNRNIDLGVDVPNYVDENVSVKVVKIIQSYTGIVNRMVWRKS</sequence>
<reference evidence="3 4" key="1">
    <citation type="submission" date="2024-11" db="EMBL/GenBank/DDBJ databases">
        <authorList>
            <person name="Heng Y.C."/>
            <person name="Lim A.C.H."/>
            <person name="Lee J.K.Y."/>
            <person name="Kittelmann S."/>
        </authorList>
    </citation>
    <scope>NUCLEOTIDE SEQUENCE [LARGE SCALE GENOMIC DNA]</scope>
    <source>
        <strain evidence="3 4">WILCCON 0202</strain>
    </source>
</reference>
<evidence type="ECO:0000313" key="3">
    <source>
        <dbReference type="EMBL" id="MFL0268895.1"/>
    </source>
</evidence>
<feature type="domain" description="UDP-N-acetylglucosamine 2-epimerase" evidence="2">
    <location>
        <begin position="27"/>
        <end position="360"/>
    </location>
</feature>
<dbReference type="Gene3D" id="3.40.50.2000">
    <property type="entry name" value="Glycogen Phosphorylase B"/>
    <property type="match status" value="2"/>
</dbReference>
<evidence type="ECO:0000313" key="4">
    <source>
        <dbReference type="Proteomes" id="UP001623661"/>
    </source>
</evidence>
<dbReference type="Proteomes" id="UP001623661">
    <property type="component" value="Unassembled WGS sequence"/>
</dbReference>
<dbReference type="NCBIfam" id="TIGR00236">
    <property type="entry name" value="wecB"/>
    <property type="match status" value="1"/>
</dbReference>
<dbReference type="EC" id="5.1.3.14" evidence="3"/>
<dbReference type="PANTHER" id="PTHR43174:SF1">
    <property type="entry name" value="UDP-N-ACETYLGLUCOSAMINE 2-EPIMERASE"/>
    <property type="match status" value="1"/>
</dbReference>
<dbReference type="SUPFAM" id="SSF53756">
    <property type="entry name" value="UDP-Glycosyltransferase/glycogen phosphorylase"/>
    <property type="match status" value="1"/>
</dbReference>
<evidence type="ECO:0000256" key="1">
    <source>
        <dbReference type="RuleBase" id="RU003513"/>
    </source>
</evidence>
<gene>
    <name evidence="3" type="primary">wecB</name>
    <name evidence="3" type="ORF">ACJDUH_12410</name>
</gene>
<keyword evidence="1 3" id="KW-0413">Isomerase</keyword>
<dbReference type="RefSeq" id="WP_406765516.1">
    <property type="nucleotide sequence ID" value="NZ_JBJHZY010000002.1"/>
</dbReference>